<organism evidence="2">
    <name type="scientific">Acetithermum autotrophicum</name>
    <dbReference type="NCBI Taxonomy" id="1446466"/>
    <lineage>
        <taxon>Bacteria</taxon>
        <taxon>Candidatus Bipolaricaulota</taxon>
        <taxon>Candidatus Acetithermum</taxon>
    </lineage>
</organism>
<dbReference type="Gene3D" id="1.20.120.450">
    <property type="entry name" value="dinb family like domain"/>
    <property type="match status" value="1"/>
</dbReference>
<dbReference type="AlphaFoldDB" id="H5SRP7"/>
<protein>
    <recommendedName>
        <fullName evidence="1">DinB-like domain-containing protein</fullName>
    </recommendedName>
</protein>
<dbReference type="SUPFAM" id="SSF109854">
    <property type="entry name" value="DinB/YfiT-like putative metalloenzymes"/>
    <property type="match status" value="1"/>
</dbReference>
<reference evidence="2" key="1">
    <citation type="journal article" date="2005" name="Environ. Microbiol.">
        <title>Genetic and functional properties of uncultivated thermophilic crenarchaeotes from a subsurface gold mine as revealed by analysis of genome fragments.</title>
        <authorList>
            <person name="Nunoura T."/>
            <person name="Hirayama H."/>
            <person name="Takami H."/>
            <person name="Oida H."/>
            <person name="Nishi S."/>
            <person name="Shimamura S."/>
            <person name="Suzuki Y."/>
            <person name="Inagaki F."/>
            <person name="Takai K."/>
            <person name="Nealson K.H."/>
            <person name="Horikoshi K."/>
        </authorList>
    </citation>
    <scope>NUCLEOTIDE SEQUENCE</scope>
</reference>
<evidence type="ECO:0000259" key="1">
    <source>
        <dbReference type="Pfam" id="PF12867"/>
    </source>
</evidence>
<name>H5SRP7_ACEAU</name>
<gene>
    <name evidence="2" type="ORF">HGMM_OP2C312</name>
</gene>
<proteinExistence type="predicted"/>
<feature type="domain" description="DinB-like" evidence="1">
    <location>
        <begin position="24"/>
        <end position="155"/>
    </location>
</feature>
<dbReference type="EMBL" id="AP011801">
    <property type="protein sequence ID" value="BAL58764.1"/>
    <property type="molecule type" value="Genomic_DNA"/>
</dbReference>
<evidence type="ECO:0000313" key="2">
    <source>
        <dbReference type="EMBL" id="BAL58764.1"/>
    </source>
</evidence>
<dbReference type="Pfam" id="PF12867">
    <property type="entry name" value="DinB_2"/>
    <property type="match status" value="1"/>
</dbReference>
<sequence>MNEQRLIVAHLQRQFEAAFSGSRWHSLKAALKGVQPDEATWQPPHYKGFSWAHGSIVEILFHVAGDTLYQLDYAFGERTLTWEALQERFRGAGGDLHAAQKLLDESFSLVQNHLSALSDADLARTYRAPDGKTQRTLGELFQMLLEHCFYHAGQIVYVRCLWAGIPSQS</sequence>
<accession>H5SRP7</accession>
<dbReference type="InterPro" id="IPR024775">
    <property type="entry name" value="DinB-like"/>
</dbReference>
<dbReference type="InterPro" id="IPR034660">
    <property type="entry name" value="DinB/YfiT-like"/>
</dbReference>
<reference evidence="2" key="2">
    <citation type="journal article" date="2012" name="PLoS ONE">
        <title>A Deeply Branching Thermophilic Bacterium with an Ancient Acetyl-CoA Pathway Dominates a Subsurface Ecosystem.</title>
        <authorList>
            <person name="Takami H."/>
            <person name="Noguchi H."/>
            <person name="Takaki Y."/>
            <person name="Uchiyama I."/>
            <person name="Toyoda A."/>
            <person name="Nishi S."/>
            <person name="Chee G.-J."/>
            <person name="Arai W."/>
            <person name="Nunoura T."/>
            <person name="Itoh T."/>
            <person name="Hattori M."/>
            <person name="Takai K."/>
        </authorList>
    </citation>
    <scope>NUCLEOTIDE SEQUENCE</scope>
</reference>